<accession>A0A0D7BJV8</accession>
<evidence type="ECO:0000313" key="1">
    <source>
        <dbReference type="EMBL" id="KIY70530.1"/>
    </source>
</evidence>
<dbReference type="EMBL" id="KN880467">
    <property type="protein sequence ID" value="KIY70530.1"/>
    <property type="molecule type" value="Genomic_DNA"/>
</dbReference>
<organism evidence="1 2">
    <name type="scientific">Cylindrobasidium torrendii FP15055 ss-10</name>
    <dbReference type="NCBI Taxonomy" id="1314674"/>
    <lineage>
        <taxon>Eukaryota</taxon>
        <taxon>Fungi</taxon>
        <taxon>Dikarya</taxon>
        <taxon>Basidiomycota</taxon>
        <taxon>Agaricomycotina</taxon>
        <taxon>Agaricomycetes</taxon>
        <taxon>Agaricomycetidae</taxon>
        <taxon>Agaricales</taxon>
        <taxon>Marasmiineae</taxon>
        <taxon>Physalacriaceae</taxon>
        <taxon>Cylindrobasidium</taxon>
    </lineage>
</organism>
<proteinExistence type="predicted"/>
<reference evidence="1 2" key="1">
    <citation type="journal article" date="2015" name="Fungal Genet. Biol.">
        <title>Evolution of novel wood decay mechanisms in Agaricales revealed by the genome sequences of Fistulina hepatica and Cylindrobasidium torrendii.</title>
        <authorList>
            <person name="Floudas D."/>
            <person name="Held B.W."/>
            <person name="Riley R."/>
            <person name="Nagy L.G."/>
            <person name="Koehler G."/>
            <person name="Ransdell A.S."/>
            <person name="Younus H."/>
            <person name="Chow J."/>
            <person name="Chiniquy J."/>
            <person name="Lipzen A."/>
            <person name="Tritt A."/>
            <person name="Sun H."/>
            <person name="Haridas S."/>
            <person name="LaButti K."/>
            <person name="Ohm R.A."/>
            <person name="Kues U."/>
            <person name="Blanchette R.A."/>
            <person name="Grigoriev I.V."/>
            <person name="Minto R.E."/>
            <person name="Hibbett D.S."/>
        </authorList>
    </citation>
    <scope>NUCLEOTIDE SEQUENCE [LARGE SCALE GENOMIC DNA]</scope>
    <source>
        <strain evidence="1 2">FP15055 ss-10</strain>
    </source>
</reference>
<gene>
    <name evidence="1" type="ORF">CYLTODRAFT_441974</name>
</gene>
<dbReference type="Gene3D" id="1.20.1280.50">
    <property type="match status" value="1"/>
</dbReference>
<name>A0A0D7BJV8_9AGAR</name>
<evidence type="ECO:0000313" key="2">
    <source>
        <dbReference type="Proteomes" id="UP000054007"/>
    </source>
</evidence>
<sequence length="401" mass="45431">MATSMDMLPTEILETIFVIGQIPPYPFVKAADVEENVAFALTISWVCTRWREIALAQPNLWTSIASRYGSTSTVLSFLQRSRDLPLVYSETTRPWSPPSKVDHLRCKIICRAQHCHLFSPGYFPFNQALENFRGSPIESLSIVVDRADVGHELRILRRGFSRLRRLHIDGYSMRPRIPSQLASPELFLDTLSLSRQCLPSMTLLSRTAHTLTQLILGKGISASSFYAANIPELTALVKLVAIGGLLGIQEQLNMPNLEEFHMLGWKSKHYNKFDRELSVLGGWEHRPFQKVHTISIELQLLSGSDLRPTLFRTFPNVKDAYLHVDGPWEIKSWPANMGVMASALVIEDVHGARWPLLRRIGVKDEATRDRLAAELGERVSETVVLVRVAQWPVMRSGFHNR</sequence>
<protein>
    <submittedName>
        <fullName evidence="1">Uncharacterized protein</fullName>
    </submittedName>
</protein>
<dbReference type="AlphaFoldDB" id="A0A0D7BJV8"/>
<keyword evidence="2" id="KW-1185">Reference proteome</keyword>
<dbReference type="OrthoDB" id="2269034at2759"/>
<dbReference type="Proteomes" id="UP000054007">
    <property type="component" value="Unassembled WGS sequence"/>
</dbReference>